<sequence>MKILKTLKLNKYADSSKYQAVGDDIYKRFEDESDNNYRVAIAYELELGDSDQYPFERMQDEYGVPVTEFIKDDDGYHEVEFSGSLQELQRFITLVGKRIYEFPMVDETCGLVLDLRVDEINS</sequence>
<dbReference type="AlphaFoldDB" id="A0A4P6YT05"/>
<keyword evidence="2" id="KW-1185">Reference proteome</keyword>
<organism evidence="1 2">
    <name type="scientific">Periweissella cryptocerci</name>
    <dbReference type="NCBI Taxonomy" id="2506420"/>
    <lineage>
        <taxon>Bacteria</taxon>
        <taxon>Bacillati</taxon>
        <taxon>Bacillota</taxon>
        <taxon>Bacilli</taxon>
        <taxon>Lactobacillales</taxon>
        <taxon>Lactobacillaceae</taxon>
        <taxon>Periweissella</taxon>
    </lineage>
</organism>
<reference evidence="2" key="1">
    <citation type="submission" date="2019-03" db="EMBL/GenBank/DDBJ databases">
        <title>Weissella sp. 26KH-42 Genome sequencing.</title>
        <authorList>
            <person name="Heo J."/>
            <person name="Kim S.-J."/>
            <person name="Kim J.-S."/>
            <person name="Hong S.-B."/>
            <person name="Kwon S.-W."/>
        </authorList>
    </citation>
    <scope>NUCLEOTIDE SEQUENCE [LARGE SCALE GENOMIC DNA]</scope>
    <source>
        <strain evidence="2">26KH-42</strain>
    </source>
</reference>
<dbReference type="KEGG" id="wei:EQG49_04440"/>
<protein>
    <submittedName>
        <fullName evidence="1">Uncharacterized protein</fullName>
    </submittedName>
</protein>
<proteinExistence type="predicted"/>
<dbReference type="RefSeq" id="WP_133362842.1">
    <property type="nucleotide sequence ID" value="NZ_CP037940.1"/>
</dbReference>
<name>A0A4P6YT05_9LACO</name>
<evidence type="ECO:0000313" key="1">
    <source>
        <dbReference type="EMBL" id="QBO35763.1"/>
    </source>
</evidence>
<dbReference type="Proteomes" id="UP000292886">
    <property type="component" value="Chromosome"/>
</dbReference>
<dbReference type="OrthoDB" id="5192882at2"/>
<gene>
    <name evidence="1" type="ORF">EQG49_04440</name>
</gene>
<accession>A0A4P6YT05</accession>
<evidence type="ECO:0000313" key="2">
    <source>
        <dbReference type="Proteomes" id="UP000292886"/>
    </source>
</evidence>
<dbReference type="EMBL" id="CP037940">
    <property type="protein sequence ID" value="QBO35763.1"/>
    <property type="molecule type" value="Genomic_DNA"/>
</dbReference>